<proteinExistence type="predicted"/>
<keyword evidence="1" id="KW-0472">Membrane</keyword>
<keyword evidence="1" id="KW-1133">Transmembrane helix</keyword>
<organism evidence="2 3">
    <name type="scientific">Candidatus Ryanbacteria bacterium RIFCSPHIGHO2_02_FULL_45_13b</name>
    <dbReference type="NCBI Taxonomy" id="1802117"/>
    <lineage>
        <taxon>Bacteria</taxon>
        <taxon>Candidatus Ryaniibacteriota</taxon>
    </lineage>
</organism>
<evidence type="ECO:0000313" key="2">
    <source>
        <dbReference type="EMBL" id="OGZ45175.1"/>
    </source>
</evidence>
<dbReference type="Proteomes" id="UP000176576">
    <property type="component" value="Unassembled WGS sequence"/>
</dbReference>
<sequence length="76" mass="8421">MINKNFFIFIVVALLMLGIVYYFSALPEDQTGNESLSDDTSIDALEDELIATDLDNLDQEFADIEMELGAAISEAQ</sequence>
<dbReference type="EMBL" id="MHNN01000023">
    <property type="protein sequence ID" value="OGZ45175.1"/>
    <property type="molecule type" value="Genomic_DNA"/>
</dbReference>
<dbReference type="STRING" id="1802117.A3J54_03560"/>
<gene>
    <name evidence="2" type="ORF">A3J54_03560</name>
</gene>
<feature type="transmembrane region" description="Helical" evidence="1">
    <location>
        <begin position="6"/>
        <end position="23"/>
    </location>
</feature>
<dbReference type="AlphaFoldDB" id="A0A1G2G4J7"/>
<reference evidence="2 3" key="1">
    <citation type="journal article" date="2016" name="Nat. Commun.">
        <title>Thousands of microbial genomes shed light on interconnected biogeochemical processes in an aquifer system.</title>
        <authorList>
            <person name="Anantharaman K."/>
            <person name="Brown C.T."/>
            <person name="Hug L.A."/>
            <person name="Sharon I."/>
            <person name="Castelle C.J."/>
            <person name="Probst A.J."/>
            <person name="Thomas B.C."/>
            <person name="Singh A."/>
            <person name="Wilkins M.J."/>
            <person name="Karaoz U."/>
            <person name="Brodie E.L."/>
            <person name="Williams K.H."/>
            <person name="Hubbard S.S."/>
            <person name="Banfield J.F."/>
        </authorList>
    </citation>
    <scope>NUCLEOTIDE SEQUENCE [LARGE SCALE GENOMIC DNA]</scope>
</reference>
<accession>A0A1G2G4J7</accession>
<name>A0A1G2G4J7_9BACT</name>
<evidence type="ECO:0000256" key="1">
    <source>
        <dbReference type="SAM" id="Phobius"/>
    </source>
</evidence>
<comment type="caution">
    <text evidence="2">The sequence shown here is derived from an EMBL/GenBank/DDBJ whole genome shotgun (WGS) entry which is preliminary data.</text>
</comment>
<keyword evidence="1" id="KW-0812">Transmembrane</keyword>
<protein>
    <submittedName>
        <fullName evidence="2">Uncharacterized protein</fullName>
    </submittedName>
</protein>
<evidence type="ECO:0000313" key="3">
    <source>
        <dbReference type="Proteomes" id="UP000176576"/>
    </source>
</evidence>